<dbReference type="Pfam" id="PF19806">
    <property type="entry name" value="DUF6289"/>
    <property type="match status" value="1"/>
</dbReference>
<dbReference type="InterPro" id="IPR046256">
    <property type="entry name" value="DUF6289"/>
</dbReference>
<protein>
    <submittedName>
        <fullName evidence="2">DUF6289 family protein</fullName>
    </submittedName>
</protein>
<evidence type="ECO:0000313" key="2">
    <source>
        <dbReference type="EMBL" id="MDH5823887.1"/>
    </source>
</evidence>
<sequence>MRRHRCLYASLALAALAAASLVHANGFPGVEAYYDDDGRLVGEATFGCVPNQSWGIVTDNVVVRAGCGVSQ</sequence>
<keyword evidence="1" id="KW-0732">Signal</keyword>
<gene>
    <name evidence="2" type="ORF">QFW77_12955</name>
</gene>
<keyword evidence="3" id="KW-1185">Reference proteome</keyword>
<dbReference type="RefSeq" id="WP_280575174.1">
    <property type="nucleotide sequence ID" value="NZ_JARXRM010000036.1"/>
</dbReference>
<evidence type="ECO:0000256" key="1">
    <source>
        <dbReference type="SAM" id="SignalP"/>
    </source>
</evidence>
<feature type="chain" id="PRO_5046980842" evidence="1">
    <location>
        <begin position="25"/>
        <end position="71"/>
    </location>
</feature>
<name>A0ABT6JAP0_9GAMM</name>
<organism evidence="2 3">
    <name type="scientific">Luteimonas endophytica</name>
    <dbReference type="NCBI Taxonomy" id="3042023"/>
    <lineage>
        <taxon>Bacteria</taxon>
        <taxon>Pseudomonadati</taxon>
        <taxon>Pseudomonadota</taxon>
        <taxon>Gammaproteobacteria</taxon>
        <taxon>Lysobacterales</taxon>
        <taxon>Lysobacteraceae</taxon>
        <taxon>Luteimonas</taxon>
    </lineage>
</organism>
<feature type="signal peptide" evidence="1">
    <location>
        <begin position="1"/>
        <end position="24"/>
    </location>
</feature>
<evidence type="ECO:0000313" key="3">
    <source>
        <dbReference type="Proteomes" id="UP001156940"/>
    </source>
</evidence>
<dbReference type="Proteomes" id="UP001156940">
    <property type="component" value="Unassembled WGS sequence"/>
</dbReference>
<reference evidence="2 3" key="1">
    <citation type="submission" date="2023-04" db="EMBL/GenBank/DDBJ databases">
        <title>Luteimonas endophyticus RD2P54.</title>
        <authorList>
            <person name="Sun J.-Q."/>
        </authorList>
    </citation>
    <scope>NUCLEOTIDE SEQUENCE [LARGE SCALE GENOMIC DNA]</scope>
    <source>
        <strain evidence="2 3">RD2P54</strain>
    </source>
</reference>
<accession>A0ABT6JAP0</accession>
<comment type="caution">
    <text evidence="2">The sequence shown here is derived from an EMBL/GenBank/DDBJ whole genome shotgun (WGS) entry which is preliminary data.</text>
</comment>
<proteinExistence type="predicted"/>
<dbReference type="EMBL" id="JARXRM010000036">
    <property type="protein sequence ID" value="MDH5823887.1"/>
    <property type="molecule type" value="Genomic_DNA"/>
</dbReference>